<dbReference type="STRING" id="35525.A0A162SYX2"/>
<name>A0A162SYX2_9CRUS</name>
<organism evidence="4 5">
    <name type="scientific">Daphnia magna</name>
    <dbReference type="NCBI Taxonomy" id="35525"/>
    <lineage>
        <taxon>Eukaryota</taxon>
        <taxon>Metazoa</taxon>
        <taxon>Ecdysozoa</taxon>
        <taxon>Arthropoda</taxon>
        <taxon>Crustacea</taxon>
        <taxon>Branchiopoda</taxon>
        <taxon>Diplostraca</taxon>
        <taxon>Cladocera</taxon>
        <taxon>Anomopoda</taxon>
        <taxon>Daphniidae</taxon>
        <taxon>Daphnia</taxon>
    </lineage>
</organism>
<feature type="domain" description="DUF3456" evidence="3">
    <location>
        <begin position="3"/>
        <end position="119"/>
    </location>
</feature>
<evidence type="ECO:0000313" key="4">
    <source>
        <dbReference type="EMBL" id="KZS21752.1"/>
    </source>
</evidence>
<dbReference type="Pfam" id="PF11938">
    <property type="entry name" value="DUF3456"/>
    <property type="match status" value="1"/>
</dbReference>
<dbReference type="Proteomes" id="UP000076858">
    <property type="component" value="Unassembled WGS sequence"/>
</dbReference>
<dbReference type="AlphaFoldDB" id="A0A162SYX2"/>
<proteinExistence type="inferred from homology"/>
<dbReference type="OrthoDB" id="6020060at2759"/>
<dbReference type="InterPro" id="IPR021852">
    <property type="entry name" value="DUF3456"/>
</dbReference>
<dbReference type="PANTHER" id="PTHR15382">
    <property type="entry name" value="CTG4A-RELATED"/>
    <property type="match status" value="1"/>
</dbReference>
<dbReference type="EMBL" id="LRGB01000024">
    <property type="protein sequence ID" value="KZS21752.1"/>
    <property type="molecule type" value="Genomic_DNA"/>
</dbReference>
<keyword evidence="2" id="KW-0732">Signal</keyword>
<accession>A0A162SYX2</accession>
<protein>
    <submittedName>
        <fullName evidence="4">Putative Canopy 3 protein</fullName>
    </submittedName>
</protein>
<comment type="caution">
    <text evidence="4">The sequence shown here is derived from an EMBL/GenBank/DDBJ whole genome shotgun (WGS) entry which is preliminary data.</text>
</comment>
<keyword evidence="5" id="KW-1185">Reference proteome</keyword>
<dbReference type="PANTHER" id="PTHR15382:SF8">
    <property type="entry name" value="CANOPY B"/>
    <property type="match status" value="1"/>
</dbReference>
<evidence type="ECO:0000259" key="3">
    <source>
        <dbReference type="Pfam" id="PF11938"/>
    </source>
</evidence>
<evidence type="ECO:0000256" key="1">
    <source>
        <dbReference type="ARBA" id="ARBA00007285"/>
    </source>
</evidence>
<gene>
    <name evidence="4" type="ORF">APZ42_011736</name>
</gene>
<evidence type="ECO:0000313" key="5">
    <source>
        <dbReference type="Proteomes" id="UP000076858"/>
    </source>
</evidence>
<reference evidence="4 5" key="1">
    <citation type="submission" date="2016-03" db="EMBL/GenBank/DDBJ databases">
        <title>EvidentialGene: Evidence-directed Construction of Genes on Genomes.</title>
        <authorList>
            <person name="Gilbert D.G."/>
            <person name="Choi J.-H."/>
            <person name="Mockaitis K."/>
            <person name="Colbourne J."/>
            <person name="Pfrender M."/>
        </authorList>
    </citation>
    <scope>NUCLEOTIDE SEQUENCE [LARGE SCALE GENOMIC DNA]</scope>
    <source>
        <strain evidence="4 5">Xinb3</strain>
        <tissue evidence="4">Complete organism</tissue>
    </source>
</reference>
<evidence type="ECO:0000256" key="2">
    <source>
        <dbReference type="ARBA" id="ARBA00022729"/>
    </source>
</evidence>
<sequence length="134" mass="15713">MLLHVSELRLVESLEGLCERILDYRIHKERTDSSRFSKEMSQTFKTLHGLVAKGVKVDLGIPHEMWDKPPAEVTQLKTQCEYLLEDNEDRIEDWYAHQQSNTDLQNYLCRQHVLSKNQQSCLDEKGERAINVEL</sequence>
<comment type="similarity">
    <text evidence="1">Belongs to the canopy family.</text>
</comment>